<evidence type="ECO:0000256" key="2">
    <source>
        <dbReference type="ARBA" id="ARBA00022528"/>
    </source>
</evidence>
<dbReference type="PANTHER" id="PTHR48025">
    <property type="entry name" value="OS02G0815200 PROTEIN"/>
    <property type="match status" value="1"/>
</dbReference>
<evidence type="ECO:0000256" key="4">
    <source>
        <dbReference type="ARBA" id="ARBA00022664"/>
    </source>
</evidence>
<dbReference type="EMBL" id="VOIH02000001">
    <property type="protein sequence ID" value="KAF3457830.1"/>
    <property type="molecule type" value="Genomic_DNA"/>
</dbReference>
<dbReference type="GO" id="GO:1990904">
    <property type="term" value="C:ribonucleoprotein complex"/>
    <property type="evidence" value="ECO:0007669"/>
    <property type="project" value="UniProtKB-KW"/>
</dbReference>
<feature type="domain" description="RRM" evidence="10">
    <location>
        <begin position="127"/>
        <end position="205"/>
    </location>
</feature>
<dbReference type="InterPro" id="IPR012677">
    <property type="entry name" value="Nucleotide-bd_a/b_plait_sf"/>
</dbReference>
<dbReference type="InterPro" id="IPR048289">
    <property type="entry name" value="RRM2_NsCP33-like"/>
</dbReference>
<gene>
    <name evidence="11" type="ORF">FNV43_RR02490</name>
</gene>
<keyword evidence="3" id="KW-0934">Plastid</keyword>
<feature type="region of interest" description="Disordered" evidence="9">
    <location>
        <begin position="89"/>
        <end position="111"/>
    </location>
</feature>
<feature type="compositionally biased region" description="Low complexity" evidence="9">
    <location>
        <begin position="100"/>
        <end position="111"/>
    </location>
</feature>
<proteinExistence type="predicted"/>
<keyword evidence="6 8" id="KW-0694">RNA-binding</keyword>
<evidence type="ECO:0000256" key="5">
    <source>
        <dbReference type="ARBA" id="ARBA00022737"/>
    </source>
</evidence>
<comment type="subcellular location">
    <subcellularLocation>
        <location evidence="1">Plastid</location>
        <location evidence="1">Chloroplast</location>
    </subcellularLocation>
</comment>
<dbReference type="InterPro" id="IPR050502">
    <property type="entry name" value="Euk_RNA-bind_prot"/>
</dbReference>
<dbReference type="CDD" id="cd21608">
    <property type="entry name" value="RRM2_NsCP33_like"/>
    <property type="match status" value="1"/>
</dbReference>
<keyword evidence="5" id="KW-0677">Repeat</keyword>
<evidence type="ECO:0000256" key="8">
    <source>
        <dbReference type="PROSITE-ProRule" id="PRU00176"/>
    </source>
</evidence>
<dbReference type="GO" id="GO:1901259">
    <property type="term" value="P:chloroplast rRNA processing"/>
    <property type="evidence" value="ECO:0007669"/>
    <property type="project" value="TreeGrafter"/>
</dbReference>
<dbReference type="Proteomes" id="UP000796880">
    <property type="component" value="Unassembled WGS sequence"/>
</dbReference>
<dbReference type="OrthoDB" id="439808at2759"/>
<accession>A0A8K0HTL4</accession>
<dbReference type="FunFam" id="3.30.70.330:FF:000361">
    <property type="entry name" value="28 kDa ribonucleoprotein, chloroplastic"/>
    <property type="match status" value="1"/>
</dbReference>
<evidence type="ECO:0000256" key="6">
    <source>
        <dbReference type="ARBA" id="ARBA00022884"/>
    </source>
</evidence>
<sequence>MAATAAAAVASSFSSSINTLKCIRSNLFPSDHLHLRFSSPTRLLASQSSHSFTTLEPLSIGAAALQKWRVLRITAAVAQEEVAVTAEAGGTEVVEEENEQQGQEEQGEEVAQSAAVAGGEEVLGVSTKLYFGNLPYSVDSAQLAGIIQDYASPEMVEVLYDRDTGRSRGFAFVTMSTTEDCLAVIENLDGSQYGGRTLRVNFSDKPKPKEPLYPETDHKLFVGNLSWSVTSESLTKAFQEYGNVVGARVLYDGETGRSRGYGFVSYATKSEMETALQSLDGVELEGRAIRVSLAQGKRS</sequence>
<dbReference type="InterPro" id="IPR035979">
    <property type="entry name" value="RBD_domain_sf"/>
</dbReference>
<dbReference type="GO" id="GO:0006397">
    <property type="term" value="P:mRNA processing"/>
    <property type="evidence" value="ECO:0007669"/>
    <property type="project" value="UniProtKB-KW"/>
</dbReference>
<reference evidence="11" key="1">
    <citation type="submission" date="2020-03" db="EMBL/GenBank/DDBJ databases">
        <title>A high-quality chromosome-level genome assembly of a woody plant with both climbing and erect habits, Rhamnella rubrinervis.</title>
        <authorList>
            <person name="Lu Z."/>
            <person name="Yang Y."/>
            <person name="Zhu X."/>
            <person name="Sun Y."/>
        </authorList>
    </citation>
    <scope>NUCLEOTIDE SEQUENCE</scope>
    <source>
        <strain evidence="11">BYM</strain>
        <tissue evidence="11">Leaf</tissue>
    </source>
</reference>
<dbReference type="Pfam" id="PF00076">
    <property type="entry name" value="RRM_1"/>
    <property type="match status" value="2"/>
</dbReference>
<keyword evidence="7" id="KW-0687">Ribonucleoprotein</keyword>
<dbReference type="SUPFAM" id="SSF54928">
    <property type="entry name" value="RNA-binding domain, RBD"/>
    <property type="match status" value="2"/>
</dbReference>
<comment type="caution">
    <text evidence="11">The sequence shown here is derived from an EMBL/GenBank/DDBJ whole genome shotgun (WGS) entry which is preliminary data.</text>
</comment>
<evidence type="ECO:0000256" key="9">
    <source>
        <dbReference type="SAM" id="MobiDB-lite"/>
    </source>
</evidence>
<dbReference type="PANTHER" id="PTHR48025:SF9">
    <property type="entry name" value="OS02G0815200 PROTEIN"/>
    <property type="match status" value="1"/>
</dbReference>
<organism evidence="11 12">
    <name type="scientific">Rhamnella rubrinervis</name>
    <dbReference type="NCBI Taxonomy" id="2594499"/>
    <lineage>
        <taxon>Eukaryota</taxon>
        <taxon>Viridiplantae</taxon>
        <taxon>Streptophyta</taxon>
        <taxon>Embryophyta</taxon>
        <taxon>Tracheophyta</taxon>
        <taxon>Spermatophyta</taxon>
        <taxon>Magnoliopsida</taxon>
        <taxon>eudicotyledons</taxon>
        <taxon>Gunneridae</taxon>
        <taxon>Pentapetalae</taxon>
        <taxon>rosids</taxon>
        <taxon>fabids</taxon>
        <taxon>Rosales</taxon>
        <taxon>Rhamnaceae</taxon>
        <taxon>rhamnoid group</taxon>
        <taxon>Rhamneae</taxon>
        <taxon>Rhamnella</taxon>
    </lineage>
</organism>
<dbReference type="GO" id="GO:0003729">
    <property type="term" value="F:mRNA binding"/>
    <property type="evidence" value="ECO:0007669"/>
    <property type="project" value="TreeGrafter"/>
</dbReference>
<keyword evidence="4" id="KW-0507">mRNA processing</keyword>
<dbReference type="PROSITE" id="PS50102">
    <property type="entry name" value="RRM"/>
    <property type="match status" value="2"/>
</dbReference>
<dbReference type="InterPro" id="IPR000504">
    <property type="entry name" value="RRM_dom"/>
</dbReference>
<evidence type="ECO:0000259" key="10">
    <source>
        <dbReference type="PROSITE" id="PS50102"/>
    </source>
</evidence>
<evidence type="ECO:0000313" key="11">
    <source>
        <dbReference type="EMBL" id="KAF3457830.1"/>
    </source>
</evidence>
<protein>
    <recommendedName>
        <fullName evidence="10">RRM domain-containing protein</fullName>
    </recommendedName>
</protein>
<feature type="domain" description="RRM" evidence="10">
    <location>
        <begin position="218"/>
        <end position="296"/>
    </location>
</feature>
<name>A0A8K0HTL4_9ROSA</name>
<evidence type="ECO:0000256" key="7">
    <source>
        <dbReference type="ARBA" id="ARBA00023274"/>
    </source>
</evidence>
<dbReference type="AlphaFoldDB" id="A0A8K0HTL4"/>
<evidence type="ECO:0000313" key="12">
    <source>
        <dbReference type="Proteomes" id="UP000796880"/>
    </source>
</evidence>
<keyword evidence="12" id="KW-1185">Reference proteome</keyword>
<dbReference type="GO" id="GO:0009535">
    <property type="term" value="C:chloroplast thylakoid membrane"/>
    <property type="evidence" value="ECO:0007669"/>
    <property type="project" value="TreeGrafter"/>
</dbReference>
<evidence type="ECO:0000256" key="1">
    <source>
        <dbReference type="ARBA" id="ARBA00004229"/>
    </source>
</evidence>
<keyword evidence="2" id="KW-0150">Chloroplast</keyword>
<evidence type="ECO:0000256" key="3">
    <source>
        <dbReference type="ARBA" id="ARBA00022640"/>
    </source>
</evidence>
<dbReference type="SMART" id="SM00360">
    <property type="entry name" value="RRM"/>
    <property type="match status" value="2"/>
</dbReference>
<dbReference type="Gene3D" id="3.30.70.330">
    <property type="match status" value="2"/>
</dbReference>